<gene>
    <name evidence="10" type="primary">rafB_1</name>
    <name evidence="10" type="ORF">NCTC10005_00954</name>
</gene>
<evidence type="ECO:0000313" key="10">
    <source>
        <dbReference type="EMBL" id="STQ08293.1"/>
    </source>
</evidence>
<evidence type="ECO:0000256" key="9">
    <source>
        <dbReference type="SAM" id="Phobius"/>
    </source>
</evidence>
<evidence type="ECO:0000256" key="1">
    <source>
        <dbReference type="ARBA" id="ARBA00004429"/>
    </source>
</evidence>
<proteinExistence type="predicted"/>
<keyword evidence="7 9" id="KW-1133">Transmembrane helix</keyword>
<dbReference type="GO" id="GO:0005886">
    <property type="term" value="C:plasma membrane"/>
    <property type="evidence" value="ECO:0007669"/>
    <property type="project" value="UniProtKB-SubCell"/>
</dbReference>
<evidence type="ECO:0000256" key="7">
    <source>
        <dbReference type="ARBA" id="ARBA00022989"/>
    </source>
</evidence>
<dbReference type="InterPro" id="IPR018457">
    <property type="entry name" value="LacY/RafB_perm_fam_CS"/>
</dbReference>
<keyword evidence="4" id="KW-0997">Cell inner membrane</keyword>
<dbReference type="PRINTS" id="PR00174">
    <property type="entry name" value="LACYSMPORT"/>
</dbReference>
<feature type="transmembrane region" description="Helical" evidence="9">
    <location>
        <begin position="81"/>
        <end position="101"/>
    </location>
</feature>
<dbReference type="InterPro" id="IPR036259">
    <property type="entry name" value="MFS_trans_sf"/>
</dbReference>
<dbReference type="AlphaFoldDB" id="A0A377LRR6"/>
<evidence type="ECO:0000256" key="3">
    <source>
        <dbReference type="ARBA" id="ARBA00022475"/>
    </source>
</evidence>
<reference evidence="10 11" key="1">
    <citation type="submission" date="2018-06" db="EMBL/GenBank/DDBJ databases">
        <authorList>
            <consortium name="Pathogen Informatics"/>
            <person name="Doyle S."/>
        </authorList>
    </citation>
    <scope>NUCLEOTIDE SEQUENCE [LARGE SCALE GENOMIC DNA]</scope>
    <source>
        <strain evidence="10 11">NCTC10005</strain>
    </source>
</reference>
<dbReference type="EMBL" id="UGJB01000004">
    <property type="protein sequence ID" value="STQ08293.1"/>
    <property type="molecule type" value="Genomic_DNA"/>
</dbReference>
<evidence type="ECO:0000256" key="8">
    <source>
        <dbReference type="ARBA" id="ARBA00023136"/>
    </source>
</evidence>
<dbReference type="PROSITE" id="PS00896">
    <property type="entry name" value="LACY_1"/>
    <property type="match status" value="1"/>
</dbReference>
<protein>
    <submittedName>
        <fullName evidence="10">Raffinose permease</fullName>
    </submittedName>
</protein>
<dbReference type="GO" id="GO:0030395">
    <property type="term" value="F:lactose binding"/>
    <property type="evidence" value="ECO:0007669"/>
    <property type="project" value="TreeGrafter"/>
</dbReference>
<feature type="transmembrane region" description="Helical" evidence="9">
    <location>
        <begin position="12"/>
        <end position="39"/>
    </location>
</feature>
<keyword evidence="2" id="KW-0813">Transport</keyword>
<dbReference type="PANTHER" id="PTHR23522">
    <property type="entry name" value="BLL5896 PROTEIN"/>
    <property type="match status" value="1"/>
</dbReference>
<accession>A0A377LRR6</accession>
<name>A0A377LRR6_ENTCL</name>
<keyword evidence="6 9" id="KW-0812">Transmembrane</keyword>
<feature type="transmembrane region" description="Helical" evidence="9">
    <location>
        <begin position="51"/>
        <end position="69"/>
    </location>
</feature>
<dbReference type="Gene3D" id="1.20.1250.20">
    <property type="entry name" value="MFS general substrate transporter like domains"/>
    <property type="match status" value="1"/>
</dbReference>
<evidence type="ECO:0000256" key="4">
    <source>
        <dbReference type="ARBA" id="ARBA00022519"/>
    </source>
</evidence>
<feature type="transmembrane region" description="Helical" evidence="9">
    <location>
        <begin position="107"/>
        <end position="126"/>
    </location>
</feature>
<sequence>MNTTTCTHKDNPNFWIFGLFFFLYFFIMATCFPFLPIWLSDIIGLNKTHTGIVFSCISLSAIAFQPVLGVISDKLGLKKHLLWIISVLLFLFAPFFLYVFAPLLKTNIWLGALSGGLYIGFVFSAGPGRLRPISNA</sequence>
<evidence type="ECO:0000313" key="11">
    <source>
        <dbReference type="Proteomes" id="UP000255106"/>
    </source>
</evidence>
<organism evidence="10 11">
    <name type="scientific">Enterobacter cloacae</name>
    <dbReference type="NCBI Taxonomy" id="550"/>
    <lineage>
        <taxon>Bacteria</taxon>
        <taxon>Pseudomonadati</taxon>
        <taxon>Pseudomonadota</taxon>
        <taxon>Gammaproteobacteria</taxon>
        <taxon>Enterobacterales</taxon>
        <taxon>Enterobacteriaceae</taxon>
        <taxon>Enterobacter</taxon>
        <taxon>Enterobacter cloacae complex</taxon>
    </lineage>
</organism>
<dbReference type="Proteomes" id="UP000255106">
    <property type="component" value="Unassembled WGS sequence"/>
</dbReference>
<evidence type="ECO:0000256" key="6">
    <source>
        <dbReference type="ARBA" id="ARBA00022692"/>
    </source>
</evidence>
<dbReference type="SUPFAM" id="SSF103473">
    <property type="entry name" value="MFS general substrate transporter"/>
    <property type="match status" value="1"/>
</dbReference>
<dbReference type="PANTHER" id="PTHR23522:SF10">
    <property type="entry name" value="3-PHENYLPROPIONIC ACID TRANSPORTER-RELATED"/>
    <property type="match status" value="1"/>
</dbReference>
<keyword evidence="5" id="KW-0762">Sugar transport</keyword>
<dbReference type="SMR" id="A0A377LRR6"/>
<keyword evidence="8 9" id="KW-0472">Membrane</keyword>
<dbReference type="Pfam" id="PF01306">
    <property type="entry name" value="LacY_symp"/>
    <property type="match status" value="1"/>
</dbReference>
<evidence type="ECO:0000256" key="2">
    <source>
        <dbReference type="ARBA" id="ARBA00022448"/>
    </source>
</evidence>
<comment type="subcellular location">
    <subcellularLocation>
        <location evidence="1">Cell inner membrane</location>
        <topology evidence="1">Multi-pass membrane protein</topology>
    </subcellularLocation>
</comment>
<evidence type="ECO:0000256" key="5">
    <source>
        <dbReference type="ARBA" id="ARBA00022597"/>
    </source>
</evidence>
<keyword evidence="3" id="KW-1003">Cell membrane</keyword>
<dbReference type="InterPro" id="IPR000576">
    <property type="entry name" value="LacY/RafB_perm_fam"/>
</dbReference>
<dbReference type="GO" id="GO:0015528">
    <property type="term" value="F:lactose:proton symporter activity"/>
    <property type="evidence" value="ECO:0007669"/>
    <property type="project" value="TreeGrafter"/>
</dbReference>